<dbReference type="RefSeq" id="WP_149763417.1">
    <property type="nucleotide sequence ID" value="NZ_BSPE01000012.1"/>
</dbReference>
<protein>
    <submittedName>
        <fullName evidence="1">Uncharacterized protein</fullName>
    </submittedName>
</protein>
<dbReference type="AlphaFoldDB" id="A0A1I4EQ08"/>
<dbReference type="Proteomes" id="UP000323300">
    <property type="component" value="Unassembled WGS sequence"/>
</dbReference>
<sequence length="63" mass="6728">MRNDLTVIIEPENVDSGVVVIVGPVLEAMQNDQIASVGIEPATIGLEGPKPTADFCGFWRFGL</sequence>
<evidence type="ECO:0000313" key="2">
    <source>
        <dbReference type="Proteomes" id="UP000323300"/>
    </source>
</evidence>
<dbReference type="EMBL" id="FOSL01000029">
    <property type="protein sequence ID" value="SFL07379.1"/>
    <property type="molecule type" value="Genomic_DNA"/>
</dbReference>
<evidence type="ECO:0000313" key="1">
    <source>
        <dbReference type="EMBL" id="SFL07379.1"/>
    </source>
</evidence>
<organism evidence="1 2">
    <name type="scientific">Neomesorhizobium albiziae</name>
    <dbReference type="NCBI Taxonomy" id="335020"/>
    <lineage>
        <taxon>Bacteria</taxon>
        <taxon>Pseudomonadati</taxon>
        <taxon>Pseudomonadota</taxon>
        <taxon>Alphaproteobacteria</taxon>
        <taxon>Hyphomicrobiales</taxon>
        <taxon>Phyllobacteriaceae</taxon>
        <taxon>Neomesorhizobium</taxon>
    </lineage>
</organism>
<reference evidence="1 2" key="1">
    <citation type="submission" date="2016-10" db="EMBL/GenBank/DDBJ databases">
        <authorList>
            <person name="Varghese N."/>
            <person name="Submissions S."/>
        </authorList>
    </citation>
    <scope>NUCLEOTIDE SEQUENCE [LARGE SCALE GENOMIC DNA]</scope>
    <source>
        <strain evidence="1 2">DSM 21822</strain>
    </source>
</reference>
<name>A0A1I4EQ08_9HYPH</name>
<proteinExistence type="predicted"/>
<gene>
    <name evidence="1" type="ORF">SAMN04488498_1291</name>
</gene>
<keyword evidence="2" id="KW-1185">Reference proteome</keyword>
<accession>A0A1I4EQ08</accession>